<sequence>MRLILAVVALTFLVPTLLVPRARAIEVASFEPLLVAGKWADAEKQLEGAVAADAKDENARFALGTVQALRAFEGLVQGLYRYGLDPEWQSNLPIVRLPIPENPHPTPLTNADFRQLVSDFAAQLAKAEQTLAPIKSAEVKLPLAIGTYRIDIDGDGTAGESESFWGIFGMTIGAPIGEEDVKEFVIAFDAGDVNWLRGYCHLLQAFCDFFLAHDSQKLHDNAAQFFFPAAKVKNPVVLATGGDLWNSIADAVAFVHLIQLPVSDAAKLKSSHAHLLEVIAQSRLSWAAIAAETDDDREWIPSAKQENVAIPGARVSGRMVEGWHEALDEAELILQGKKLIPYWRPGDNRDLNLKRVFFEPREFDLVLWVQGSAAVPYLEDGPSTSAETWRQLQRLFGGQLGLFAIWFN</sequence>
<protein>
    <submittedName>
        <fullName evidence="1">Uncharacterized protein</fullName>
    </submittedName>
</protein>
<evidence type="ECO:0000313" key="1">
    <source>
        <dbReference type="EMBL" id="QDT71205.1"/>
    </source>
</evidence>
<reference evidence="1 2" key="1">
    <citation type="submission" date="2019-02" db="EMBL/GenBank/DDBJ databases">
        <title>Deep-cultivation of Planctomycetes and their phenomic and genomic characterization uncovers novel biology.</title>
        <authorList>
            <person name="Wiegand S."/>
            <person name="Jogler M."/>
            <person name="Boedeker C."/>
            <person name="Pinto D."/>
            <person name="Vollmers J."/>
            <person name="Rivas-Marin E."/>
            <person name="Kohn T."/>
            <person name="Peeters S.H."/>
            <person name="Heuer A."/>
            <person name="Rast P."/>
            <person name="Oberbeckmann S."/>
            <person name="Bunk B."/>
            <person name="Jeske O."/>
            <person name="Meyerdierks A."/>
            <person name="Storesund J.E."/>
            <person name="Kallscheuer N."/>
            <person name="Luecker S."/>
            <person name="Lage O.M."/>
            <person name="Pohl T."/>
            <person name="Merkel B.J."/>
            <person name="Hornburger P."/>
            <person name="Mueller R.-W."/>
            <person name="Bruemmer F."/>
            <person name="Labrenz M."/>
            <person name="Spormann A.M."/>
            <person name="Op den Camp H."/>
            <person name="Overmann J."/>
            <person name="Amann R."/>
            <person name="Jetten M.S.M."/>
            <person name="Mascher T."/>
            <person name="Medema M.H."/>
            <person name="Devos D.P."/>
            <person name="Kaster A.-K."/>
            <person name="Ovreas L."/>
            <person name="Rohde M."/>
            <person name="Galperin M.Y."/>
            <person name="Jogler C."/>
        </authorList>
    </citation>
    <scope>NUCLEOTIDE SEQUENCE [LARGE SCALE GENOMIC DNA]</scope>
    <source>
        <strain evidence="1 2">I41</strain>
    </source>
</reference>
<dbReference type="AlphaFoldDB" id="A0A517TS58"/>
<dbReference type="EMBL" id="CP036339">
    <property type="protein sequence ID" value="QDT71205.1"/>
    <property type="molecule type" value="Genomic_DNA"/>
</dbReference>
<gene>
    <name evidence="1" type="ORF">I41_03600</name>
</gene>
<dbReference type="RefSeq" id="WP_145430359.1">
    <property type="nucleotide sequence ID" value="NZ_CP036339.1"/>
</dbReference>
<organism evidence="1 2">
    <name type="scientific">Lacipirellula limnantheis</name>
    <dbReference type="NCBI Taxonomy" id="2528024"/>
    <lineage>
        <taxon>Bacteria</taxon>
        <taxon>Pseudomonadati</taxon>
        <taxon>Planctomycetota</taxon>
        <taxon>Planctomycetia</taxon>
        <taxon>Pirellulales</taxon>
        <taxon>Lacipirellulaceae</taxon>
        <taxon>Lacipirellula</taxon>
    </lineage>
</organism>
<keyword evidence="2" id="KW-1185">Reference proteome</keyword>
<dbReference type="OrthoDB" id="9815249at2"/>
<accession>A0A517TS58</accession>
<dbReference type="KEGG" id="llh:I41_03600"/>
<name>A0A517TS58_9BACT</name>
<proteinExistence type="predicted"/>
<dbReference type="Proteomes" id="UP000317909">
    <property type="component" value="Chromosome"/>
</dbReference>
<evidence type="ECO:0000313" key="2">
    <source>
        <dbReference type="Proteomes" id="UP000317909"/>
    </source>
</evidence>